<evidence type="ECO:0000313" key="1">
    <source>
        <dbReference type="EMBL" id="VDO76742.1"/>
    </source>
</evidence>
<dbReference type="WBParaSite" id="HPBE_0000854101-mRNA-1">
    <property type="protein sequence ID" value="HPBE_0000854101-mRNA-1"/>
    <property type="gene ID" value="HPBE_0000854101"/>
</dbReference>
<dbReference type="Proteomes" id="UP000050761">
    <property type="component" value="Unassembled WGS sequence"/>
</dbReference>
<keyword evidence="2" id="KW-1185">Reference proteome</keyword>
<organism evidence="2 3">
    <name type="scientific">Heligmosomoides polygyrus</name>
    <name type="common">Parasitic roundworm</name>
    <dbReference type="NCBI Taxonomy" id="6339"/>
    <lineage>
        <taxon>Eukaryota</taxon>
        <taxon>Metazoa</taxon>
        <taxon>Ecdysozoa</taxon>
        <taxon>Nematoda</taxon>
        <taxon>Chromadorea</taxon>
        <taxon>Rhabditida</taxon>
        <taxon>Rhabditina</taxon>
        <taxon>Rhabditomorpha</taxon>
        <taxon>Strongyloidea</taxon>
        <taxon>Heligmosomidae</taxon>
        <taxon>Heligmosomoides</taxon>
    </lineage>
</organism>
<reference evidence="1 2" key="1">
    <citation type="submission" date="2018-11" db="EMBL/GenBank/DDBJ databases">
        <authorList>
            <consortium name="Pathogen Informatics"/>
        </authorList>
    </citation>
    <scope>NUCLEOTIDE SEQUENCE [LARGE SCALE GENOMIC DNA]</scope>
</reference>
<gene>
    <name evidence="1" type="ORF">HPBE_LOCUS8542</name>
</gene>
<dbReference type="AlphaFoldDB" id="A0A183FMD6"/>
<accession>A0A3P8BXU1</accession>
<accession>A0A183FMD6</accession>
<evidence type="ECO:0000313" key="2">
    <source>
        <dbReference type="Proteomes" id="UP000050761"/>
    </source>
</evidence>
<sequence>MECRRFLTSAGPRRPAADFLSAGIVFRKAAIITRACTLARPQLILRLSHLAIIAHAEPVRFCAERFIPPRQRKVFAPQPAVLVTPNEAAT</sequence>
<proteinExistence type="predicted"/>
<evidence type="ECO:0000313" key="3">
    <source>
        <dbReference type="WBParaSite" id="HPBE_0000854101-mRNA-1"/>
    </source>
</evidence>
<name>A0A183FMD6_HELPZ</name>
<dbReference type="EMBL" id="UZAH01026179">
    <property type="protein sequence ID" value="VDO76742.1"/>
    <property type="molecule type" value="Genomic_DNA"/>
</dbReference>
<protein>
    <submittedName>
        <fullName evidence="3">Protein of unassigned function</fullName>
    </submittedName>
</protein>
<reference evidence="3" key="2">
    <citation type="submission" date="2019-09" db="UniProtKB">
        <authorList>
            <consortium name="WormBaseParasite"/>
        </authorList>
    </citation>
    <scope>IDENTIFICATION</scope>
</reference>